<name>A0AAD9FSL6_PAPLA</name>
<feature type="domain" description="Gfo/Idh/MocA-like oxidoreductase C-terminal" evidence="3">
    <location>
        <begin position="161"/>
        <end position="437"/>
    </location>
</feature>
<dbReference type="Pfam" id="PF02894">
    <property type="entry name" value="GFO_IDH_MocA_C"/>
    <property type="match status" value="1"/>
</dbReference>
<keyword evidence="5" id="KW-1185">Reference proteome</keyword>
<dbReference type="Gene3D" id="3.40.50.720">
    <property type="entry name" value="NAD(P)-binding Rossmann-like Domain"/>
    <property type="match status" value="1"/>
</dbReference>
<evidence type="ECO:0000313" key="4">
    <source>
        <dbReference type="EMBL" id="KAK1925438.1"/>
    </source>
</evidence>
<evidence type="ECO:0000259" key="3">
    <source>
        <dbReference type="Pfam" id="PF02894"/>
    </source>
</evidence>
<dbReference type="Pfam" id="PF01408">
    <property type="entry name" value="GFO_IDH_MocA"/>
    <property type="match status" value="1"/>
</dbReference>
<dbReference type="InterPro" id="IPR036291">
    <property type="entry name" value="NAD(P)-bd_dom_sf"/>
</dbReference>
<dbReference type="EMBL" id="JAODAN010000003">
    <property type="protein sequence ID" value="KAK1925438.1"/>
    <property type="molecule type" value="Genomic_DNA"/>
</dbReference>
<dbReference type="InterPro" id="IPR051450">
    <property type="entry name" value="Gfo/Idh/MocA_Oxidoreductases"/>
</dbReference>
<evidence type="ECO:0000313" key="5">
    <source>
        <dbReference type="Proteomes" id="UP001182556"/>
    </source>
</evidence>
<dbReference type="SUPFAM" id="SSF55347">
    <property type="entry name" value="Glyceraldehyde-3-phosphate dehydrogenase-like, C-terminal domain"/>
    <property type="match status" value="1"/>
</dbReference>
<dbReference type="PANTHER" id="PTHR43377:SF12">
    <property type="entry name" value="BINDING ROSSMANN FOLD OXIDOREDUCTASE, PUTATIVE (AFU_ORTHOLOGUE AFUA_3G11840)-RELATED"/>
    <property type="match status" value="1"/>
</dbReference>
<sequence length="448" mass="49465">MSPIATDTIGQQTMNGIQGKDNRRPVTIAVVGAGQRGQTYASYALTHPDQAKVVAVAEPRPVRRKVTAAAHAIPSDMQFSDWRDLLALGRIADTVFICVMDQMHAELVKEFSKQGYHIFCEKPMATTVPECVQMVKDVRQSDKVFGMGHVLRYSKYNQAIKDIIDSGAIGEIVNIQHIEPIGDHHFTHSYVRGNWHKESETSFSLMTKCCHDIDILSFYLSGKAPKRVSSFGSLFHFKPSQKPAKAGSATRCLDCAYEPECAWSAKKIYLDPFVTKQGNTHWAELATNAEVLDIESVSEMLKTTNYGKCVYEADNDVVDHQVVNIEYEGGTTASLTMSAFTESQCDRGTKIHGTKGEIIGDMHTFTVFDFLTRERTLHTPINEGGLHGGADVAFSRTFVKAVATGDQDVLGVTPEQVLDSHLLVFAAEKARLEGTVVDYQAFKQTAFA</sequence>
<dbReference type="AlphaFoldDB" id="A0AAD9FSL6"/>
<reference evidence="4" key="1">
    <citation type="submission" date="2023-02" db="EMBL/GenBank/DDBJ databases">
        <title>Identification and recombinant expression of a fungal hydrolase from Papiliotrema laurentii that hydrolyzes apple cutin and clears colloidal polyester polyurethane.</title>
        <authorList>
            <consortium name="DOE Joint Genome Institute"/>
            <person name="Roman V.A."/>
            <person name="Bojanowski C."/>
            <person name="Crable B.R."/>
            <person name="Wagner D.N."/>
            <person name="Hung C.S."/>
            <person name="Nadeau L.J."/>
            <person name="Schratz L."/>
            <person name="Haridas S."/>
            <person name="Pangilinan J."/>
            <person name="Lipzen A."/>
            <person name="Na H."/>
            <person name="Yan M."/>
            <person name="Ng V."/>
            <person name="Grigoriev I.V."/>
            <person name="Spatafora J.W."/>
            <person name="Barlow D."/>
            <person name="Biffinger J."/>
            <person name="Kelley-Loughnane N."/>
            <person name="Varaljay V.A."/>
            <person name="Crookes-Goodson W.J."/>
        </authorList>
    </citation>
    <scope>NUCLEOTIDE SEQUENCE</scope>
    <source>
        <strain evidence="4">5307AH</strain>
    </source>
</reference>
<accession>A0AAD9FSL6</accession>
<dbReference type="SUPFAM" id="SSF51735">
    <property type="entry name" value="NAD(P)-binding Rossmann-fold domains"/>
    <property type="match status" value="1"/>
</dbReference>
<evidence type="ECO:0000259" key="2">
    <source>
        <dbReference type="Pfam" id="PF01408"/>
    </source>
</evidence>
<dbReference type="PANTHER" id="PTHR43377">
    <property type="entry name" value="BILIVERDIN REDUCTASE A"/>
    <property type="match status" value="1"/>
</dbReference>
<dbReference type="GO" id="GO:0000166">
    <property type="term" value="F:nucleotide binding"/>
    <property type="evidence" value="ECO:0007669"/>
    <property type="project" value="InterPro"/>
</dbReference>
<feature type="domain" description="Gfo/Idh/MocA-like oxidoreductase N-terminal" evidence="2">
    <location>
        <begin position="27"/>
        <end position="149"/>
    </location>
</feature>
<dbReference type="Gene3D" id="3.30.360.10">
    <property type="entry name" value="Dihydrodipicolinate Reductase, domain 2"/>
    <property type="match status" value="1"/>
</dbReference>
<dbReference type="InterPro" id="IPR000683">
    <property type="entry name" value="Gfo/Idh/MocA-like_OxRdtase_N"/>
</dbReference>
<organism evidence="4 5">
    <name type="scientific">Papiliotrema laurentii</name>
    <name type="common">Cryptococcus laurentii</name>
    <dbReference type="NCBI Taxonomy" id="5418"/>
    <lineage>
        <taxon>Eukaryota</taxon>
        <taxon>Fungi</taxon>
        <taxon>Dikarya</taxon>
        <taxon>Basidiomycota</taxon>
        <taxon>Agaricomycotina</taxon>
        <taxon>Tremellomycetes</taxon>
        <taxon>Tremellales</taxon>
        <taxon>Rhynchogastremaceae</taxon>
        <taxon>Papiliotrema</taxon>
    </lineage>
</organism>
<proteinExistence type="predicted"/>
<gene>
    <name evidence="4" type="ORF">DB88DRAFT_194423</name>
</gene>
<dbReference type="InterPro" id="IPR004104">
    <property type="entry name" value="Gfo/Idh/MocA-like_OxRdtase_C"/>
</dbReference>
<evidence type="ECO:0000256" key="1">
    <source>
        <dbReference type="SAM" id="MobiDB-lite"/>
    </source>
</evidence>
<protein>
    <submittedName>
        <fullName evidence="4">NAD-binding Rossmann fold oxidoreductase</fullName>
    </submittedName>
</protein>
<comment type="caution">
    <text evidence="4">The sequence shown here is derived from an EMBL/GenBank/DDBJ whole genome shotgun (WGS) entry which is preliminary data.</text>
</comment>
<feature type="region of interest" description="Disordered" evidence="1">
    <location>
        <begin position="1"/>
        <end position="21"/>
    </location>
</feature>
<dbReference type="Proteomes" id="UP001182556">
    <property type="component" value="Unassembled WGS sequence"/>
</dbReference>